<evidence type="ECO:0000313" key="2">
    <source>
        <dbReference type="Proteomes" id="UP000053989"/>
    </source>
</evidence>
<gene>
    <name evidence="1" type="ORF">SCLCIDRAFT_1207047</name>
</gene>
<sequence length="71" mass="8102">MLLRCIRGSVGVCVDESGVIIVYRRWTRRYVCCWVNGSFWISERAYAPYSAEVQQGSLPQLISTAEAKSRE</sequence>
<organism evidence="1 2">
    <name type="scientific">Scleroderma citrinum Foug A</name>
    <dbReference type="NCBI Taxonomy" id="1036808"/>
    <lineage>
        <taxon>Eukaryota</taxon>
        <taxon>Fungi</taxon>
        <taxon>Dikarya</taxon>
        <taxon>Basidiomycota</taxon>
        <taxon>Agaricomycotina</taxon>
        <taxon>Agaricomycetes</taxon>
        <taxon>Agaricomycetidae</taxon>
        <taxon>Boletales</taxon>
        <taxon>Sclerodermatineae</taxon>
        <taxon>Sclerodermataceae</taxon>
        <taxon>Scleroderma</taxon>
    </lineage>
</organism>
<dbReference type="HOGENOM" id="CLU_2741498_0_0_1"/>
<accession>A0A0C3ERW7</accession>
<protein>
    <submittedName>
        <fullName evidence="1">Uncharacterized protein</fullName>
    </submittedName>
</protein>
<reference evidence="1 2" key="1">
    <citation type="submission" date="2014-04" db="EMBL/GenBank/DDBJ databases">
        <authorList>
            <consortium name="DOE Joint Genome Institute"/>
            <person name="Kuo A."/>
            <person name="Kohler A."/>
            <person name="Nagy L.G."/>
            <person name="Floudas D."/>
            <person name="Copeland A."/>
            <person name="Barry K.W."/>
            <person name="Cichocki N."/>
            <person name="Veneault-Fourrey C."/>
            <person name="LaButti K."/>
            <person name="Lindquist E.A."/>
            <person name="Lipzen A."/>
            <person name="Lundell T."/>
            <person name="Morin E."/>
            <person name="Murat C."/>
            <person name="Sun H."/>
            <person name="Tunlid A."/>
            <person name="Henrissat B."/>
            <person name="Grigoriev I.V."/>
            <person name="Hibbett D.S."/>
            <person name="Martin F."/>
            <person name="Nordberg H.P."/>
            <person name="Cantor M.N."/>
            <person name="Hua S.X."/>
        </authorList>
    </citation>
    <scope>NUCLEOTIDE SEQUENCE [LARGE SCALE GENOMIC DNA]</scope>
    <source>
        <strain evidence="1 2">Foug A</strain>
    </source>
</reference>
<name>A0A0C3ERW7_9AGAM</name>
<dbReference type="InParanoid" id="A0A0C3ERW7"/>
<keyword evidence="2" id="KW-1185">Reference proteome</keyword>
<evidence type="ECO:0000313" key="1">
    <source>
        <dbReference type="EMBL" id="KIM70864.1"/>
    </source>
</evidence>
<proteinExistence type="predicted"/>
<dbReference type="AlphaFoldDB" id="A0A0C3ERW7"/>
<reference evidence="2" key="2">
    <citation type="submission" date="2015-01" db="EMBL/GenBank/DDBJ databases">
        <title>Evolutionary Origins and Diversification of the Mycorrhizal Mutualists.</title>
        <authorList>
            <consortium name="DOE Joint Genome Institute"/>
            <consortium name="Mycorrhizal Genomics Consortium"/>
            <person name="Kohler A."/>
            <person name="Kuo A."/>
            <person name="Nagy L.G."/>
            <person name="Floudas D."/>
            <person name="Copeland A."/>
            <person name="Barry K.W."/>
            <person name="Cichocki N."/>
            <person name="Veneault-Fourrey C."/>
            <person name="LaButti K."/>
            <person name="Lindquist E.A."/>
            <person name="Lipzen A."/>
            <person name="Lundell T."/>
            <person name="Morin E."/>
            <person name="Murat C."/>
            <person name="Riley R."/>
            <person name="Ohm R."/>
            <person name="Sun H."/>
            <person name="Tunlid A."/>
            <person name="Henrissat B."/>
            <person name="Grigoriev I.V."/>
            <person name="Hibbett D.S."/>
            <person name="Martin F."/>
        </authorList>
    </citation>
    <scope>NUCLEOTIDE SEQUENCE [LARGE SCALE GENOMIC DNA]</scope>
    <source>
        <strain evidence="2">Foug A</strain>
    </source>
</reference>
<dbReference type="EMBL" id="KN822004">
    <property type="protein sequence ID" value="KIM70864.1"/>
    <property type="molecule type" value="Genomic_DNA"/>
</dbReference>
<dbReference type="Proteomes" id="UP000053989">
    <property type="component" value="Unassembled WGS sequence"/>
</dbReference>